<dbReference type="EMBL" id="AP009153">
    <property type="protein sequence ID" value="BAH40731.1"/>
    <property type="molecule type" value="Genomic_DNA"/>
</dbReference>
<dbReference type="HOGENOM" id="CLU_073797_2_0_0"/>
<dbReference type="eggNOG" id="COG3170">
    <property type="taxonomic scope" value="Bacteria"/>
</dbReference>
<dbReference type="AlphaFoldDB" id="C1AE04"/>
<dbReference type="KEGG" id="gau:GAU_3689"/>
<name>C1AE04_GEMAT</name>
<reference evidence="2" key="1">
    <citation type="submission" date="2006-03" db="EMBL/GenBank/DDBJ databases">
        <title>Complete genome sequence of Gemmatimonas aurantiaca T-27 that represents a novel phylum Gemmatimonadetes.</title>
        <authorList>
            <person name="Takasaki K."/>
            <person name="Ichikawa N."/>
            <person name="Miura H."/>
            <person name="Matsushita S."/>
            <person name="Watanabe Y."/>
            <person name="Oguchi A."/>
            <person name="Ankai A."/>
            <person name="Yashiro I."/>
            <person name="Takahashi M."/>
            <person name="Terui Y."/>
            <person name="Fukui S."/>
            <person name="Yokoyama H."/>
            <person name="Tanikawa S."/>
            <person name="Hanada S."/>
            <person name="Kamagata Y."/>
            <person name="Fujita N."/>
        </authorList>
    </citation>
    <scope>NUCLEOTIDE SEQUENCE [LARGE SCALE GENOMIC DNA]</scope>
    <source>
        <strain evidence="2">T-27 / DSM 14586 / JCM 11422 / NBRC 100505</strain>
    </source>
</reference>
<dbReference type="InterPro" id="IPR021457">
    <property type="entry name" value="DUF3108"/>
</dbReference>
<gene>
    <name evidence="1" type="ordered locus">GAU_3689</name>
</gene>
<protein>
    <recommendedName>
        <fullName evidence="3">DUF3108 domain-containing protein</fullName>
    </recommendedName>
</protein>
<organism evidence="1 2">
    <name type="scientific">Gemmatimonas aurantiaca (strain DSM 14586 / JCM 11422 / NBRC 100505 / T-27)</name>
    <dbReference type="NCBI Taxonomy" id="379066"/>
    <lineage>
        <taxon>Bacteria</taxon>
        <taxon>Pseudomonadati</taxon>
        <taxon>Gemmatimonadota</taxon>
        <taxon>Gemmatimonadia</taxon>
        <taxon>Gemmatimonadales</taxon>
        <taxon>Gemmatimonadaceae</taxon>
        <taxon>Gemmatimonas</taxon>
    </lineage>
</organism>
<accession>C1AE04</accession>
<sequence length="294" mass="32734">MTIGRSSQLCHRGIVWSVPAYHCGMRSLISRARKLCLSGILAVLLPSFAFAQEAGRLSSPGSLPAGFALVPFGVGESFDFRVQVRWFLVSGGGTATLAVEALDTVRGRPAYRLGFRTRGGITVFKINDQQRSWLDAIDLFSHRFEQKLNQTGYSKDRTYEFLPGSLRYESLAFPDDTGTLASAQPLDDVSFIYFIRTLRLQVGDEYTAPRYYRRDGNPVTVRVLRTERIKVPAGEFDAVVVKPIIRTKGLFAEGGEAEVWFTNDARHIPLKVRAKVSIATLTMELRSFTTASPQ</sequence>
<dbReference type="Pfam" id="PF11306">
    <property type="entry name" value="DUF3108"/>
    <property type="match status" value="1"/>
</dbReference>
<keyword evidence="2" id="KW-1185">Reference proteome</keyword>
<dbReference type="STRING" id="379066.GAU_3689"/>
<dbReference type="Proteomes" id="UP000002209">
    <property type="component" value="Chromosome"/>
</dbReference>
<evidence type="ECO:0008006" key="3">
    <source>
        <dbReference type="Google" id="ProtNLM"/>
    </source>
</evidence>
<evidence type="ECO:0000313" key="1">
    <source>
        <dbReference type="EMBL" id="BAH40731.1"/>
    </source>
</evidence>
<evidence type="ECO:0000313" key="2">
    <source>
        <dbReference type="Proteomes" id="UP000002209"/>
    </source>
</evidence>
<proteinExistence type="predicted"/>